<feature type="chain" id="PRO_5013208453" evidence="1">
    <location>
        <begin position="25"/>
        <end position="824"/>
    </location>
</feature>
<feature type="signal peptide" evidence="1">
    <location>
        <begin position="1"/>
        <end position="24"/>
    </location>
</feature>
<dbReference type="EMBL" id="CP018789">
    <property type="protein sequence ID" value="ARR01058.1"/>
    <property type="molecule type" value="Genomic_DNA"/>
</dbReference>
<dbReference type="InterPro" id="IPR036709">
    <property type="entry name" value="Autotransporte_beta_dom_sf"/>
</dbReference>
<evidence type="ECO:0000256" key="1">
    <source>
        <dbReference type="SAM" id="SignalP"/>
    </source>
</evidence>
<evidence type="ECO:0000313" key="4">
    <source>
        <dbReference type="Proteomes" id="UP000194260"/>
    </source>
</evidence>
<dbReference type="SUPFAM" id="SSF103515">
    <property type="entry name" value="Autotransporter"/>
    <property type="match status" value="1"/>
</dbReference>
<dbReference type="RefSeq" id="WP_236860775.1">
    <property type="nucleotide sequence ID" value="NZ_CP018789.1"/>
</dbReference>
<reference evidence="4" key="1">
    <citation type="journal article" date="2017" name="Genome Biol. Evol.">
        <title>Comparative Genomic Analysis Identifies a Campylobacter Clade Deficient in Selenium Metabolism.</title>
        <authorList>
            <person name="Miller W.G."/>
            <person name="Yee E."/>
            <person name="Lopes B.S."/>
            <person name="Chapman M.H."/>
            <person name="Huynh S."/>
            <person name="Bono J.L."/>
            <person name="Parker C.T."/>
            <person name="Strachan N.J.C."/>
            <person name="Forbes K.J."/>
        </authorList>
    </citation>
    <scope>NUCLEOTIDE SEQUENCE [LARGE SCALE GENOMIC DNA]</scope>
    <source>
        <strain evidence="4">RM6137</strain>
    </source>
</reference>
<sequence length="824" mass="89940">MKLSLIASRAILGLGILGSVSICAQELTTQTQEINAGQVSQNNNPIAISYESQLKDYFDIEIDSSRDAANLVFKEGYKDTNLQINSALEDFVPNSVNRENTFVTIDLGNGVLDLINVQNGNGIEKNSHLINADITASQINVADMNLEYFRQESTLSGNVKLTGTRLPADSDDFGSTVRIVSGGLDKVDYNGGLTIWGNLEATKTRFEGVGNGSLNFDIKGNANIKESNFSVISTSFNNLILDRFVFASANSFNSDVTTSNTAGASILNSIYDIVSDENLANQFIEIEGNVYLTPMDVGDFVNYKLSVEKGSDKEYLIVNGGVNSTKINSAREISAFEKEHLEKIIRIEDLANSQNPVKQAILKDLQAQIAKREEILNKINSSDEESLSTEDKMGAMGIEITNTTKHIFEKVSNLNGAQADNYKFLLTTGIMGGATNTAKTADSMQTSGNLNEAQGIFDSLINSNINAKVGIDAITNKDFFKDVRESAKNSTDILNNTSSANGAINISNDMALGDRIARINNPYSEVRFANVLKSSLLANSTNIASDAIYDYYGTKTYKNSVWANTFGGANIIDGESGGLYGISIGADKEVNENLLLGIYATYANSKIKDKLSVQESDNYQIGIYSSYRFNYSWELNSKLYGQIGDTKQDINLAGSLNNADFNRRFVGLNTSIGKVFNLESDLFLKPFVGVNYYYSHTPSYDEKGSLARKVESNTNNSLSLESGLEARKYFDESSYLFITPKIEQYVVNNGDDYVASFVGSNTSFSIKGEDKKKTYGQLIVGGNISFNDSLSLDVGIGAKQILAGKVDSKNETYLSGNVGIKYRF</sequence>
<evidence type="ECO:0000313" key="3">
    <source>
        <dbReference type="EMBL" id="ARR01058.1"/>
    </source>
</evidence>
<dbReference type="Proteomes" id="UP000194260">
    <property type="component" value="Chromosome"/>
</dbReference>
<dbReference type="Gene3D" id="2.40.128.130">
    <property type="entry name" value="Autotransporter beta-domain"/>
    <property type="match status" value="1"/>
</dbReference>
<proteinExistence type="predicted"/>
<name>A0A1X9SXR8_9BACT</name>
<dbReference type="PROSITE" id="PS51208">
    <property type="entry name" value="AUTOTRANSPORTER"/>
    <property type="match status" value="1"/>
</dbReference>
<dbReference type="KEGG" id="camy:CSUIS_1262"/>
<gene>
    <name evidence="3" type="ORF">CSUIS_1262</name>
</gene>
<evidence type="ECO:0000259" key="2">
    <source>
        <dbReference type="PROSITE" id="PS51208"/>
    </source>
</evidence>
<dbReference type="STRING" id="1660073.CSUIS_1262"/>
<dbReference type="Pfam" id="PF03797">
    <property type="entry name" value="Autotransporter"/>
    <property type="match status" value="1"/>
</dbReference>
<dbReference type="SMART" id="SM00869">
    <property type="entry name" value="Autotransporter"/>
    <property type="match status" value="1"/>
</dbReference>
<organism evidence="3 4">
    <name type="scientific">Campylobacter porcelli</name>
    <dbReference type="NCBI Taxonomy" id="1660073"/>
    <lineage>
        <taxon>Bacteria</taxon>
        <taxon>Pseudomonadati</taxon>
        <taxon>Campylobacterota</taxon>
        <taxon>Epsilonproteobacteria</taxon>
        <taxon>Campylobacterales</taxon>
        <taxon>Campylobacteraceae</taxon>
        <taxon>Campylobacter</taxon>
    </lineage>
</organism>
<dbReference type="InterPro" id="IPR005546">
    <property type="entry name" value="Autotransporte_beta"/>
</dbReference>
<protein>
    <submittedName>
        <fullName evidence="3">Autotransporter domain protein</fullName>
    </submittedName>
</protein>
<dbReference type="AlphaFoldDB" id="A0A1X9SXR8"/>
<keyword evidence="1" id="KW-0732">Signal</keyword>
<accession>A0A1X9SXR8</accession>
<feature type="domain" description="Autotransporter" evidence="2">
    <location>
        <begin position="554"/>
        <end position="824"/>
    </location>
</feature>